<dbReference type="InterPro" id="IPR013656">
    <property type="entry name" value="PAS_4"/>
</dbReference>
<evidence type="ECO:0000256" key="4">
    <source>
        <dbReference type="ARBA" id="ARBA00022679"/>
    </source>
</evidence>
<dbReference type="InterPro" id="IPR036097">
    <property type="entry name" value="HisK_dim/P_sf"/>
</dbReference>
<dbReference type="Pfam" id="PF08447">
    <property type="entry name" value="PAS_3"/>
    <property type="match status" value="2"/>
</dbReference>
<reference evidence="13 14" key="1">
    <citation type="submission" date="2019-09" db="EMBL/GenBank/DDBJ databases">
        <title>Salinarimonas rosea gen. nov., sp. nov., a new member of the a-2 subgroup of the Proteobacteria.</title>
        <authorList>
            <person name="Liu J."/>
        </authorList>
    </citation>
    <scope>NUCLEOTIDE SEQUENCE [LARGE SCALE GENOMIC DNA]</scope>
    <source>
        <strain evidence="13 14">BN140002</strain>
    </source>
</reference>
<dbReference type="SUPFAM" id="SSF55785">
    <property type="entry name" value="PYP-like sensor domain (PAS domain)"/>
    <property type="match status" value="3"/>
</dbReference>
<protein>
    <recommendedName>
        <fullName evidence="2">histidine kinase</fullName>
        <ecNumber evidence="2">2.7.13.3</ecNumber>
    </recommendedName>
</protein>
<sequence>MTARASTPPRESRSLWGQLTAVGLALVIPTLVFVGVLLWHYAAAERARVEEEARSAARSLQVAVDREIVGIEGMLEALATSPSLAAGDLPTFYRQARQLFDRTGIHISLRNTQGVIVLTTRVPYGGTIEASHLLRDADREVLRTGKTSVSDAFSGQVSHMPTIQVINPVVREGGIAYLLGASFHLDRMAGALARETLPEGWIGGLIDRQGVLLARTRDHEAHAGRPAPAGLQARAVGHSGTYMGTNPDGSSALAAYARSPLTGWYTAVSVPGDMVQAPLRRSLLQIVGLGLGLGGLAIALSLLVSRRIAGAVGALRDAAAAIRLGEAVAPVATDLAEVDDIGRALAAASVELKAREARLRRVLESTGDSVFVLDREGRFTYLNERARAHLAPGRDLVGRRVREVFPEDSAADLWRAFHDAAITGRPTRADQFYRPLALWFEAHAYPSDEGLTVFFRDVTEQRCAAGTVRDSEERLRLALSGAKAGYWQLALDPPSMYWDEGWRGLYGFSPDETASEELWRSRIHPDDRARIDANIRDGLAGTAAGWTQDYRIVHPDKGERWIHDRVRIRRDAAGRPVSLGGLHFDFTDRKRMEDALRESEARLRLAQTAGGILTWEWTMASGEVAWSGPLDVIGLPPGAPDPSFEDFVARIHPDDRAMVRERVAAALEGASFEAEFRLHDPGGGVRWIAGRGEAISDAPGKAVRIIGCNYDITARKEAEEALARLNANLERRVAEGTEKLVQLQKMESIGRLTGGIAHDFNNLLAVVLANLEVLRRRLPEGDDRASALVDNAVQGAERGAALTQRLLAFARRQDLRPEAVDLPGLVEGMADLLKRSLGPDIRIETRFAAGLYPALVDAHQLELAILNLAVNARDAMPKGGRLTIQVDEEMVGDGEALPPGIYMRVRVTDTGTGMDEATLRSATEPFFTTKEVGKGTGLGLSMVHGLAAQSGGAFTLLSAPGRGTTAEILLPRAAQAKPRVVSPAPEPAPGGAGPALSILVVDDDPLVLSGTKSMLEDMGHRAVTADSAIEALALLHGGQGFDIVITDEVMPGLRGLQLAAAIARDWPGLPVVLATGYADLPEATDDLVAARLDKPFRFADLEAVLGRIGGARAAAASAAPTRLAS</sequence>
<evidence type="ECO:0000256" key="5">
    <source>
        <dbReference type="ARBA" id="ARBA00022777"/>
    </source>
</evidence>
<dbReference type="NCBIfam" id="TIGR00229">
    <property type="entry name" value="sensory_box"/>
    <property type="match status" value="3"/>
</dbReference>
<organism evidence="13 14">
    <name type="scientific">Salinarimonas soli</name>
    <dbReference type="NCBI Taxonomy" id="1638099"/>
    <lineage>
        <taxon>Bacteria</taxon>
        <taxon>Pseudomonadati</taxon>
        <taxon>Pseudomonadota</taxon>
        <taxon>Alphaproteobacteria</taxon>
        <taxon>Hyphomicrobiales</taxon>
        <taxon>Salinarimonadaceae</taxon>
        <taxon>Salinarimonas</taxon>
    </lineage>
</organism>
<feature type="domain" description="PAS" evidence="11">
    <location>
        <begin position="471"/>
        <end position="542"/>
    </location>
</feature>
<dbReference type="InterPro" id="IPR052162">
    <property type="entry name" value="Sensor_kinase/Photoreceptor"/>
</dbReference>
<dbReference type="Pfam" id="PF02518">
    <property type="entry name" value="HATPase_c"/>
    <property type="match status" value="1"/>
</dbReference>
<comment type="catalytic activity">
    <reaction evidence="1">
        <text>ATP + protein L-histidine = ADP + protein N-phospho-L-histidine.</text>
        <dbReference type="EC" id="2.7.13.3"/>
    </reaction>
</comment>
<dbReference type="InterPro" id="IPR004358">
    <property type="entry name" value="Sig_transdc_His_kin-like_C"/>
</dbReference>
<dbReference type="SMART" id="SM00086">
    <property type="entry name" value="PAC"/>
    <property type="match status" value="2"/>
</dbReference>
<dbReference type="CDD" id="cd00156">
    <property type="entry name" value="REC"/>
    <property type="match status" value="1"/>
</dbReference>
<dbReference type="InterPro" id="IPR001789">
    <property type="entry name" value="Sig_transdc_resp-reg_receiver"/>
</dbReference>
<dbReference type="Pfam" id="PF00072">
    <property type="entry name" value="Response_reg"/>
    <property type="match status" value="1"/>
</dbReference>
<dbReference type="Gene3D" id="2.10.70.100">
    <property type="match status" value="2"/>
</dbReference>
<dbReference type="Gene3D" id="1.10.287.130">
    <property type="match status" value="1"/>
</dbReference>
<feature type="domain" description="Histidine kinase" evidence="9">
    <location>
        <begin position="755"/>
        <end position="974"/>
    </location>
</feature>
<dbReference type="InterPro" id="IPR011006">
    <property type="entry name" value="CheY-like_superfamily"/>
</dbReference>
<keyword evidence="8" id="KW-0812">Transmembrane</keyword>
<dbReference type="SMART" id="SM00091">
    <property type="entry name" value="PAS"/>
    <property type="match status" value="2"/>
</dbReference>
<evidence type="ECO:0000259" key="10">
    <source>
        <dbReference type="PROSITE" id="PS50110"/>
    </source>
</evidence>
<name>A0A5B2VD14_9HYPH</name>
<dbReference type="EMBL" id="VUOA01000028">
    <property type="protein sequence ID" value="KAA2236209.1"/>
    <property type="molecule type" value="Genomic_DNA"/>
</dbReference>
<dbReference type="InterPro" id="IPR003594">
    <property type="entry name" value="HATPase_dom"/>
</dbReference>
<dbReference type="PANTHER" id="PTHR43304:SF1">
    <property type="entry name" value="PAC DOMAIN-CONTAINING PROTEIN"/>
    <property type="match status" value="1"/>
</dbReference>
<dbReference type="Pfam" id="PF08448">
    <property type="entry name" value="PAS_4"/>
    <property type="match status" value="1"/>
</dbReference>
<keyword evidence="3 6" id="KW-0597">Phosphoprotein</keyword>
<reference evidence="13 14" key="2">
    <citation type="submission" date="2019-09" db="EMBL/GenBank/DDBJ databases">
        <authorList>
            <person name="Jin C."/>
        </authorList>
    </citation>
    <scope>NUCLEOTIDE SEQUENCE [LARGE SCALE GENOMIC DNA]</scope>
    <source>
        <strain evidence="13 14">BN140002</strain>
    </source>
</reference>
<accession>A0A5B2VD14</accession>
<dbReference type="EC" id="2.7.13.3" evidence="2"/>
<dbReference type="RefSeq" id="WP_149819306.1">
    <property type="nucleotide sequence ID" value="NZ_VUOA01000028.1"/>
</dbReference>
<keyword evidence="7" id="KW-0175">Coiled coil</keyword>
<dbReference type="CDD" id="cd00130">
    <property type="entry name" value="PAS"/>
    <property type="match status" value="3"/>
</dbReference>
<evidence type="ECO:0000259" key="9">
    <source>
        <dbReference type="PROSITE" id="PS50109"/>
    </source>
</evidence>
<dbReference type="CDD" id="cd00082">
    <property type="entry name" value="HisKA"/>
    <property type="match status" value="1"/>
</dbReference>
<evidence type="ECO:0000256" key="6">
    <source>
        <dbReference type="PROSITE-ProRule" id="PRU00169"/>
    </source>
</evidence>
<dbReference type="CDD" id="cd18774">
    <property type="entry name" value="PDC2_HK_sensor"/>
    <property type="match status" value="1"/>
</dbReference>
<dbReference type="SMART" id="SM00388">
    <property type="entry name" value="HisKA"/>
    <property type="match status" value="1"/>
</dbReference>
<evidence type="ECO:0000256" key="8">
    <source>
        <dbReference type="SAM" id="Phobius"/>
    </source>
</evidence>
<feature type="transmembrane region" description="Helical" evidence="8">
    <location>
        <begin position="283"/>
        <end position="304"/>
    </location>
</feature>
<dbReference type="InterPro" id="IPR036890">
    <property type="entry name" value="HATPase_C_sf"/>
</dbReference>
<dbReference type="Gene3D" id="3.30.450.20">
    <property type="entry name" value="PAS domain"/>
    <property type="match status" value="4"/>
</dbReference>
<evidence type="ECO:0000259" key="11">
    <source>
        <dbReference type="PROSITE" id="PS50112"/>
    </source>
</evidence>
<evidence type="ECO:0000259" key="12">
    <source>
        <dbReference type="PROSITE" id="PS50113"/>
    </source>
</evidence>
<keyword evidence="5" id="KW-0418">Kinase</keyword>
<feature type="domain" description="PAC" evidence="12">
    <location>
        <begin position="672"/>
        <end position="724"/>
    </location>
</feature>
<dbReference type="SUPFAM" id="SSF55874">
    <property type="entry name" value="ATPase domain of HSP90 chaperone/DNA topoisomerase II/histidine kinase"/>
    <property type="match status" value="1"/>
</dbReference>
<evidence type="ECO:0000256" key="2">
    <source>
        <dbReference type="ARBA" id="ARBA00012438"/>
    </source>
</evidence>
<dbReference type="InterPro" id="IPR013655">
    <property type="entry name" value="PAS_fold_3"/>
</dbReference>
<evidence type="ECO:0000256" key="7">
    <source>
        <dbReference type="SAM" id="Coils"/>
    </source>
</evidence>
<evidence type="ECO:0000256" key="1">
    <source>
        <dbReference type="ARBA" id="ARBA00000085"/>
    </source>
</evidence>
<feature type="transmembrane region" description="Helical" evidence="8">
    <location>
        <begin position="15"/>
        <end position="39"/>
    </location>
</feature>
<evidence type="ECO:0000313" key="14">
    <source>
        <dbReference type="Proteomes" id="UP000323142"/>
    </source>
</evidence>
<evidence type="ECO:0000256" key="3">
    <source>
        <dbReference type="ARBA" id="ARBA00022553"/>
    </source>
</evidence>
<proteinExistence type="predicted"/>
<dbReference type="OrthoDB" id="9796100at2"/>
<keyword evidence="4" id="KW-0808">Transferase</keyword>
<feature type="domain" description="PAC" evidence="12">
    <location>
        <begin position="546"/>
        <end position="598"/>
    </location>
</feature>
<dbReference type="InterPro" id="IPR000700">
    <property type="entry name" value="PAS-assoc_C"/>
</dbReference>
<dbReference type="InterPro" id="IPR001610">
    <property type="entry name" value="PAC"/>
</dbReference>
<evidence type="ECO:0000313" key="13">
    <source>
        <dbReference type="EMBL" id="KAA2236209.1"/>
    </source>
</evidence>
<dbReference type="InterPro" id="IPR003661">
    <property type="entry name" value="HisK_dim/P_dom"/>
</dbReference>
<dbReference type="AlphaFoldDB" id="A0A5B2VD14"/>
<dbReference type="Gene3D" id="3.40.50.2300">
    <property type="match status" value="1"/>
</dbReference>
<dbReference type="Gene3D" id="6.10.250.490">
    <property type="match status" value="1"/>
</dbReference>
<dbReference type="PROSITE" id="PS50113">
    <property type="entry name" value="PAC"/>
    <property type="match status" value="2"/>
</dbReference>
<keyword evidence="14" id="KW-1185">Reference proteome</keyword>
<gene>
    <name evidence="13" type="ORF">F0L46_15990</name>
</gene>
<dbReference type="SUPFAM" id="SSF52172">
    <property type="entry name" value="CheY-like"/>
    <property type="match status" value="1"/>
</dbReference>
<dbReference type="SUPFAM" id="SSF47384">
    <property type="entry name" value="Homodimeric domain of signal transducing histidine kinase"/>
    <property type="match status" value="1"/>
</dbReference>
<feature type="coiled-coil region" evidence="7">
    <location>
        <begin position="715"/>
        <end position="746"/>
    </location>
</feature>
<keyword evidence="8" id="KW-0472">Membrane</keyword>
<dbReference type="Gene3D" id="3.30.565.10">
    <property type="entry name" value="Histidine kinase-like ATPase, C-terminal domain"/>
    <property type="match status" value="1"/>
</dbReference>
<dbReference type="InterPro" id="IPR035965">
    <property type="entry name" value="PAS-like_dom_sf"/>
</dbReference>
<comment type="caution">
    <text evidence="13">The sequence shown here is derived from an EMBL/GenBank/DDBJ whole genome shotgun (WGS) entry which is preliminary data.</text>
</comment>
<dbReference type="Pfam" id="PF00512">
    <property type="entry name" value="HisKA"/>
    <property type="match status" value="1"/>
</dbReference>
<feature type="domain" description="PAS" evidence="11">
    <location>
        <begin position="355"/>
        <end position="386"/>
    </location>
</feature>
<dbReference type="PROSITE" id="PS50112">
    <property type="entry name" value="PAS"/>
    <property type="match status" value="2"/>
</dbReference>
<dbReference type="PANTHER" id="PTHR43304">
    <property type="entry name" value="PHYTOCHROME-LIKE PROTEIN CPH1"/>
    <property type="match status" value="1"/>
</dbReference>
<dbReference type="PROSITE" id="PS50109">
    <property type="entry name" value="HIS_KIN"/>
    <property type="match status" value="1"/>
</dbReference>
<dbReference type="PROSITE" id="PS50110">
    <property type="entry name" value="RESPONSE_REGULATORY"/>
    <property type="match status" value="1"/>
</dbReference>
<dbReference type="Proteomes" id="UP000323142">
    <property type="component" value="Unassembled WGS sequence"/>
</dbReference>
<feature type="domain" description="Response regulatory" evidence="10">
    <location>
        <begin position="997"/>
        <end position="1109"/>
    </location>
</feature>
<keyword evidence="8" id="KW-1133">Transmembrane helix</keyword>
<dbReference type="GO" id="GO:0000155">
    <property type="term" value="F:phosphorelay sensor kinase activity"/>
    <property type="evidence" value="ECO:0007669"/>
    <property type="project" value="InterPro"/>
</dbReference>
<feature type="modified residue" description="4-aspartylphosphate" evidence="6">
    <location>
        <position position="1047"/>
    </location>
</feature>
<dbReference type="PRINTS" id="PR00344">
    <property type="entry name" value="BCTRLSENSOR"/>
</dbReference>
<dbReference type="SMART" id="SM00387">
    <property type="entry name" value="HATPase_c"/>
    <property type="match status" value="1"/>
</dbReference>
<dbReference type="InterPro" id="IPR000014">
    <property type="entry name" value="PAS"/>
</dbReference>
<dbReference type="InterPro" id="IPR005467">
    <property type="entry name" value="His_kinase_dom"/>
</dbReference>
<dbReference type="SMART" id="SM00448">
    <property type="entry name" value="REC"/>
    <property type="match status" value="1"/>
</dbReference>